<sequence>MNAMRLQQFTLLTDRSLDESARAALVERCPDATIAGGPAGSGVMVDFAREAPTLVDAIVSAVRDLDTVGVPALAVRDDDLVTLATIAERVGRSPEAVRRWAAGSAGPGGFPAAAEGRRGTAYYRWTRVACWLRLRLEIPVPDPEPVLAAVNLALQLRALAPRVSRMDAIRALIAA</sequence>
<evidence type="ECO:0000313" key="2">
    <source>
        <dbReference type="Proteomes" id="UP000599074"/>
    </source>
</evidence>
<protein>
    <recommendedName>
        <fullName evidence="3">DNA-binding protein</fullName>
    </recommendedName>
</protein>
<dbReference type="Proteomes" id="UP000599074">
    <property type="component" value="Unassembled WGS sequence"/>
</dbReference>
<dbReference type="RefSeq" id="WP_168115629.1">
    <property type="nucleotide sequence ID" value="NZ_BOON01000021.1"/>
</dbReference>
<evidence type="ECO:0000313" key="1">
    <source>
        <dbReference type="EMBL" id="GII22819.1"/>
    </source>
</evidence>
<dbReference type="EMBL" id="BOON01000021">
    <property type="protein sequence ID" value="GII22819.1"/>
    <property type="molecule type" value="Genomic_DNA"/>
</dbReference>
<organism evidence="1 2">
    <name type="scientific">Planosporangium mesophilum</name>
    <dbReference type="NCBI Taxonomy" id="689768"/>
    <lineage>
        <taxon>Bacteria</taxon>
        <taxon>Bacillati</taxon>
        <taxon>Actinomycetota</taxon>
        <taxon>Actinomycetes</taxon>
        <taxon>Micromonosporales</taxon>
        <taxon>Micromonosporaceae</taxon>
        <taxon>Planosporangium</taxon>
    </lineage>
</organism>
<evidence type="ECO:0008006" key="3">
    <source>
        <dbReference type="Google" id="ProtNLM"/>
    </source>
</evidence>
<gene>
    <name evidence="1" type="ORF">Pme01_24160</name>
</gene>
<proteinExistence type="predicted"/>
<reference evidence="1" key="1">
    <citation type="submission" date="2021-01" db="EMBL/GenBank/DDBJ databases">
        <title>Whole genome shotgun sequence of Planosporangium mesophilum NBRC 109066.</title>
        <authorList>
            <person name="Komaki H."/>
            <person name="Tamura T."/>
        </authorList>
    </citation>
    <scope>NUCLEOTIDE SEQUENCE</scope>
    <source>
        <strain evidence="1">NBRC 109066</strain>
    </source>
</reference>
<name>A0A8J3X0Y5_9ACTN</name>
<accession>A0A8J3X0Y5</accession>
<dbReference type="AlphaFoldDB" id="A0A8J3X0Y5"/>
<keyword evidence="2" id="KW-1185">Reference proteome</keyword>
<comment type="caution">
    <text evidence="1">The sequence shown here is derived from an EMBL/GenBank/DDBJ whole genome shotgun (WGS) entry which is preliminary data.</text>
</comment>